<reference evidence="1 2" key="1">
    <citation type="journal article" date="2016" name="Genome Biol. Evol.">
        <title>Divergent and convergent evolution of fungal pathogenicity.</title>
        <authorList>
            <person name="Shang Y."/>
            <person name="Xiao G."/>
            <person name="Zheng P."/>
            <person name="Cen K."/>
            <person name="Zhan S."/>
            <person name="Wang C."/>
        </authorList>
    </citation>
    <scope>NUCLEOTIDE SEQUENCE [LARGE SCALE GENOMIC DNA]</scope>
    <source>
        <strain evidence="1 2">RCEF 2490</strain>
    </source>
</reference>
<dbReference type="Proteomes" id="UP000078544">
    <property type="component" value="Unassembled WGS sequence"/>
</dbReference>
<accession>A0A167WQZ5</accession>
<keyword evidence="2" id="KW-1185">Reference proteome</keyword>
<name>A0A167WQZ5_9HYPO</name>
<proteinExistence type="predicted"/>
<dbReference type="OrthoDB" id="2987506at2759"/>
<gene>
    <name evidence="1" type="ORF">AAL_07812</name>
</gene>
<organism evidence="1 2">
    <name type="scientific">Moelleriella libera RCEF 2490</name>
    <dbReference type="NCBI Taxonomy" id="1081109"/>
    <lineage>
        <taxon>Eukaryota</taxon>
        <taxon>Fungi</taxon>
        <taxon>Dikarya</taxon>
        <taxon>Ascomycota</taxon>
        <taxon>Pezizomycotina</taxon>
        <taxon>Sordariomycetes</taxon>
        <taxon>Hypocreomycetidae</taxon>
        <taxon>Hypocreales</taxon>
        <taxon>Clavicipitaceae</taxon>
        <taxon>Moelleriella</taxon>
    </lineage>
</organism>
<dbReference type="EMBL" id="AZGY01000026">
    <property type="protein sequence ID" value="KZZ89164.1"/>
    <property type="molecule type" value="Genomic_DNA"/>
</dbReference>
<protein>
    <submittedName>
        <fullName evidence="1">Uncharacterized protein</fullName>
    </submittedName>
</protein>
<sequence>MATYSVIIRLDNFWVDNFNNTNMKLCMAKATKDGTGKEVYNVIAKTSDTVQPTMTFTWTDEYKIEATTTTFSKGGKFRHARRAAKIEGTAGAKDIGTGQTYNIQTWTKTQVYTDSQNVNENSFGFANSIPCSIMLSMKDGSKFVPVYISPETEAPGMSTLTPIPKVVFWFQKLVESSTMIVNFVGANWTVTPIAGHTSTISYNKQGVWSQVA</sequence>
<evidence type="ECO:0000313" key="2">
    <source>
        <dbReference type="Proteomes" id="UP000078544"/>
    </source>
</evidence>
<evidence type="ECO:0000313" key="1">
    <source>
        <dbReference type="EMBL" id="KZZ89164.1"/>
    </source>
</evidence>
<dbReference type="AlphaFoldDB" id="A0A167WQZ5"/>
<comment type="caution">
    <text evidence="1">The sequence shown here is derived from an EMBL/GenBank/DDBJ whole genome shotgun (WGS) entry which is preliminary data.</text>
</comment>